<feature type="region of interest" description="Disordered" evidence="8">
    <location>
        <begin position="360"/>
        <end position="404"/>
    </location>
</feature>
<evidence type="ECO:0000256" key="6">
    <source>
        <dbReference type="ARBA" id="ARBA00022807"/>
    </source>
</evidence>
<feature type="compositionally biased region" description="Polar residues" evidence="8">
    <location>
        <begin position="515"/>
        <end position="528"/>
    </location>
</feature>
<dbReference type="Pfam" id="PF00443">
    <property type="entry name" value="UCH"/>
    <property type="match status" value="1"/>
</dbReference>
<evidence type="ECO:0000313" key="11">
    <source>
        <dbReference type="Proteomes" id="UP000298416"/>
    </source>
</evidence>
<evidence type="ECO:0000313" key="10">
    <source>
        <dbReference type="EMBL" id="KAG6395603.1"/>
    </source>
</evidence>
<dbReference type="InterPro" id="IPR050164">
    <property type="entry name" value="Peptidase_C19"/>
</dbReference>
<dbReference type="FunFam" id="3.90.70.10:FF:000118">
    <property type="entry name" value="Ubiquitin carboxyl-terminal hydrolase 25"/>
    <property type="match status" value="1"/>
</dbReference>
<keyword evidence="6 7" id="KW-0788">Thiol protease</keyword>
<dbReference type="InterPro" id="IPR018200">
    <property type="entry name" value="USP_CS"/>
</dbReference>
<comment type="function">
    <text evidence="7">Recognizes and hydrolyzes the peptide bond at the C-terminal Gly of ubiquitin. Involved in the processing of poly-ubiquitin precursors as well as that of ubiquitinated proteins.</text>
</comment>
<keyword evidence="11" id="KW-1185">Reference proteome</keyword>
<comment type="catalytic activity">
    <reaction evidence="1 7">
        <text>Thiol-dependent hydrolysis of ester, thioester, amide, peptide and isopeptide bonds formed by the C-terminal Gly of ubiquitin (a 76-residue protein attached to proteins as an intracellular targeting signal).</text>
        <dbReference type="EC" id="3.4.19.12"/>
    </reaction>
</comment>
<feature type="domain" description="USP" evidence="9">
    <location>
        <begin position="25"/>
        <end position="346"/>
    </location>
</feature>
<dbReference type="CDD" id="cd02661">
    <property type="entry name" value="Peptidase_C19E"/>
    <property type="match status" value="1"/>
</dbReference>
<keyword evidence="4 7" id="KW-0833">Ubl conjugation pathway</keyword>
<feature type="region of interest" description="Disordered" evidence="8">
    <location>
        <begin position="549"/>
        <end position="572"/>
    </location>
</feature>
<dbReference type="PROSITE" id="PS50235">
    <property type="entry name" value="USP_3"/>
    <property type="match status" value="1"/>
</dbReference>
<proteinExistence type="inferred from homology"/>
<reference evidence="10" key="2">
    <citation type="submission" date="2020-08" db="EMBL/GenBank/DDBJ databases">
        <title>Plant Genome Project.</title>
        <authorList>
            <person name="Zhang R.-G."/>
        </authorList>
    </citation>
    <scope>NUCLEOTIDE SEQUENCE</scope>
    <source>
        <strain evidence="10">Huo1</strain>
        <tissue evidence="10">Leaf</tissue>
    </source>
</reference>
<organism evidence="10">
    <name type="scientific">Salvia splendens</name>
    <name type="common">Scarlet sage</name>
    <dbReference type="NCBI Taxonomy" id="180675"/>
    <lineage>
        <taxon>Eukaryota</taxon>
        <taxon>Viridiplantae</taxon>
        <taxon>Streptophyta</taxon>
        <taxon>Embryophyta</taxon>
        <taxon>Tracheophyta</taxon>
        <taxon>Spermatophyta</taxon>
        <taxon>Magnoliopsida</taxon>
        <taxon>eudicotyledons</taxon>
        <taxon>Gunneridae</taxon>
        <taxon>Pentapetalae</taxon>
        <taxon>asterids</taxon>
        <taxon>lamiids</taxon>
        <taxon>Lamiales</taxon>
        <taxon>Lamiaceae</taxon>
        <taxon>Nepetoideae</taxon>
        <taxon>Mentheae</taxon>
        <taxon>Salviinae</taxon>
        <taxon>Salvia</taxon>
        <taxon>Salvia subgen. Calosphace</taxon>
        <taxon>core Calosphace</taxon>
    </lineage>
</organism>
<dbReference type="InterPro" id="IPR038765">
    <property type="entry name" value="Papain-like_cys_pep_sf"/>
</dbReference>
<dbReference type="SUPFAM" id="SSF54001">
    <property type="entry name" value="Cysteine proteinases"/>
    <property type="match status" value="1"/>
</dbReference>
<dbReference type="PANTHER" id="PTHR24006:SF758">
    <property type="entry name" value="UBIQUITIN CARBOXYL-TERMINAL HYDROLASE 36"/>
    <property type="match status" value="1"/>
</dbReference>
<keyword evidence="5 7" id="KW-0378">Hydrolase</keyword>
<sequence>MVMLQMTWQPSLLKSLKRRHGSPPLGLRNLGNTCYLNSVLQCLTYTPPLANLCLRYLHSSVCDYGTGKEKKGDCPFCILEKRISRSLSSEAVSDAPVKINSCLRIYAEHFRTGRQEDAHEFLRYVIDACHNTCLRLKKLQQLQRGRNGTANGGDIAGAGETVIKEIFGGALQSQVKCLSCGAESNKVDEIMDISLDILHSGSVREALQKFFQPEILDGNNKYKCDKCKKLVAARKQMSILEAPNVVVIQLKRFESIYGSKIDKPIAFDEILVLSSHMCKGSKDQQPEYNLFGTVVHSGFSPDSGHYYAYIKDAIGRWYCCNDSYVSVSTLQEVLSEKVYMLFFSRAKQRPRTQVDAVVNGSKKHEPNGNKISTMPKSGSTDKSVCNKQNSNHLQETNKSTNGSRSFILKSGCAEKPFSMKISANHSNTKRSNNILVTNGSKTHTCQRSDNEECPANMGDLSDNQPETSNITSLELSSTDGQTSGACVKHVDIQESSGHHSQTSDSVKSKIDHDCPSQQRTFTDSGSTSKVLAHGNMKIVIHKKEPVEENGHIAASPTSVEKERTGLTSDSNCMGKMSADIQSTGEGLSCLPHSNGNGPMAVNSLKKRLPEVNGSAHMTDSQISLNCQDLPNGNIVASNNSCVKRKIEDDCPCIFFSKDDQSRARVEAFKESTKFFLLNNVFTYLRIGKEASVILSSCGWSEEVRSFMQATKKLCQETGNSALNDDEKKSLLVSQAKRAFLSKVPESLKAKLVERLKLFSQEKQLSGT</sequence>
<evidence type="ECO:0000256" key="8">
    <source>
        <dbReference type="SAM" id="MobiDB-lite"/>
    </source>
</evidence>
<dbReference type="GO" id="GO:0005829">
    <property type="term" value="C:cytosol"/>
    <property type="evidence" value="ECO:0007669"/>
    <property type="project" value="TreeGrafter"/>
</dbReference>
<name>A0A8X8WIH9_SALSN</name>
<feature type="region of interest" description="Disordered" evidence="8">
    <location>
        <begin position="493"/>
        <end position="528"/>
    </location>
</feature>
<evidence type="ECO:0000256" key="1">
    <source>
        <dbReference type="ARBA" id="ARBA00000707"/>
    </source>
</evidence>
<dbReference type="InterPro" id="IPR028889">
    <property type="entry name" value="USP"/>
</dbReference>
<dbReference type="Gene3D" id="3.90.70.10">
    <property type="entry name" value="Cysteine proteinases"/>
    <property type="match status" value="1"/>
</dbReference>
<evidence type="ECO:0000256" key="4">
    <source>
        <dbReference type="ARBA" id="ARBA00022786"/>
    </source>
</evidence>
<evidence type="ECO:0000256" key="2">
    <source>
        <dbReference type="ARBA" id="ARBA00009085"/>
    </source>
</evidence>
<dbReference type="GO" id="GO:0006508">
    <property type="term" value="P:proteolysis"/>
    <property type="evidence" value="ECO:0007669"/>
    <property type="project" value="UniProtKB-KW"/>
</dbReference>
<comment type="caution">
    <text evidence="10">The sequence shown here is derived from an EMBL/GenBank/DDBJ whole genome shotgun (WGS) entry which is preliminary data.</text>
</comment>
<accession>A0A8X8WIH9</accession>
<keyword evidence="3 7" id="KW-0645">Protease</keyword>
<dbReference type="EMBL" id="PNBA02000016">
    <property type="protein sequence ID" value="KAG6395603.1"/>
    <property type="molecule type" value="Genomic_DNA"/>
</dbReference>
<evidence type="ECO:0000256" key="5">
    <source>
        <dbReference type="ARBA" id="ARBA00022801"/>
    </source>
</evidence>
<dbReference type="GO" id="GO:0016579">
    <property type="term" value="P:protein deubiquitination"/>
    <property type="evidence" value="ECO:0007669"/>
    <property type="project" value="InterPro"/>
</dbReference>
<dbReference type="EC" id="3.4.19.12" evidence="7"/>
<dbReference type="AlphaFoldDB" id="A0A8X8WIH9"/>
<dbReference type="GO" id="GO:0005634">
    <property type="term" value="C:nucleus"/>
    <property type="evidence" value="ECO:0007669"/>
    <property type="project" value="TreeGrafter"/>
</dbReference>
<dbReference type="Proteomes" id="UP000298416">
    <property type="component" value="Unassembled WGS sequence"/>
</dbReference>
<dbReference type="InterPro" id="IPR001394">
    <property type="entry name" value="Peptidase_C19_UCH"/>
</dbReference>
<feature type="compositionally biased region" description="Polar residues" evidence="8">
    <location>
        <begin position="493"/>
        <end position="505"/>
    </location>
</feature>
<reference evidence="10" key="1">
    <citation type="submission" date="2018-01" db="EMBL/GenBank/DDBJ databases">
        <authorList>
            <person name="Mao J.F."/>
        </authorList>
    </citation>
    <scope>NUCLEOTIDE SEQUENCE</scope>
    <source>
        <strain evidence="10">Huo1</strain>
        <tissue evidence="10">Leaf</tissue>
    </source>
</reference>
<feature type="compositionally biased region" description="Polar residues" evidence="8">
    <location>
        <begin position="369"/>
        <end position="404"/>
    </location>
</feature>
<evidence type="ECO:0000256" key="7">
    <source>
        <dbReference type="RuleBase" id="RU366025"/>
    </source>
</evidence>
<evidence type="ECO:0000259" key="9">
    <source>
        <dbReference type="PROSITE" id="PS50235"/>
    </source>
</evidence>
<evidence type="ECO:0000256" key="3">
    <source>
        <dbReference type="ARBA" id="ARBA00022670"/>
    </source>
</evidence>
<dbReference type="PANTHER" id="PTHR24006">
    <property type="entry name" value="UBIQUITIN CARBOXYL-TERMINAL HYDROLASE"/>
    <property type="match status" value="1"/>
</dbReference>
<dbReference type="GO" id="GO:0004843">
    <property type="term" value="F:cysteine-type deubiquitinase activity"/>
    <property type="evidence" value="ECO:0007669"/>
    <property type="project" value="UniProtKB-UniRule"/>
</dbReference>
<dbReference type="PROSITE" id="PS00973">
    <property type="entry name" value="USP_2"/>
    <property type="match status" value="1"/>
</dbReference>
<comment type="similarity">
    <text evidence="2 7">Belongs to the peptidase C19 family.</text>
</comment>
<gene>
    <name evidence="10" type="ORF">SASPL_141726</name>
</gene>
<protein>
    <recommendedName>
        <fullName evidence="7">Ubiquitin carboxyl-terminal hydrolase</fullName>
        <ecNumber evidence="7">3.4.19.12</ecNumber>
    </recommendedName>
</protein>
<dbReference type="PROSITE" id="PS00972">
    <property type="entry name" value="USP_1"/>
    <property type="match status" value="1"/>
</dbReference>